<sequence length="122" mass="14133">MEGPGGERTGPSFFAQFFLSLALLRAKFLKSNETRIAVALWALNYFIQWPPMENKVKRSLINDKEPNDRSKEIIPPTFRKVKITKDSVKSYRVTVHYLIVTEEEAHIKKAIIESIMKKNHSK</sequence>
<protein>
    <submittedName>
        <fullName evidence="1">Uncharacterized protein</fullName>
    </submittedName>
</protein>
<dbReference type="RefSeq" id="WP_169607497.1">
    <property type="nucleotide sequence ID" value="NZ_CP051682.1"/>
</dbReference>
<evidence type="ECO:0000313" key="1">
    <source>
        <dbReference type="EMBL" id="QJD96275.1"/>
    </source>
</evidence>
<organism evidence="1 2">
    <name type="scientific">Mucilaginibacter robiniae</name>
    <dbReference type="NCBI Taxonomy" id="2728022"/>
    <lineage>
        <taxon>Bacteria</taxon>
        <taxon>Pseudomonadati</taxon>
        <taxon>Bacteroidota</taxon>
        <taxon>Sphingobacteriia</taxon>
        <taxon>Sphingobacteriales</taxon>
        <taxon>Sphingobacteriaceae</taxon>
        <taxon>Mucilaginibacter</taxon>
    </lineage>
</organism>
<evidence type="ECO:0000313" key="2">
    <source>
        <dbReference type="Proteomes" id="UP000503278"/>
    </source>
</evidence>
<name>A0A7L5DZ51_9SPHI</name>
<accession>A0A7L5DZ51</accession>
<proteinExistence type="predicted"/>
<gene>
    <name evidence="1" type="ORF">HH214_10575</name>
</gene>
<keyword evidence="2" id="KW-1185">Reference proteome</keyword>
<dbReference type="EMBL" id="CP051682">
    <property type="protein sequence ID" value="QJD96275.1"/>
    <property type="molecule type" value="Genomic_DNA"/>
</dbReference>
<dbReference type="Proteomes" id="UP000503278">
    <property type="component" value="Chromosome"/>
</dbReference>
<dbReference type="KEGG" id="mrob:HH214_10575"/>
<reference evidence="1 2" key="1">
    <citation type="submission" date="2020-04" db="EMBL/GenBank/DDBJ databases">
        <title>Genome sequencing of novel species.</title>
        <authorList>
            <person name="Heo J."/>
            <person name="Kim S.-J."/>
            <person name="Kim J.-S."/>
            <person name="Hong S.-B."/>
            <person name="Kwon S.-W."/>
        </authorList>
    </citation>
    <scope>NUCLEOTIDE SEQUENCE [LARGE SCALE GENOMIC DNA]</scope>
    <source>
        <strain evidence="1 2">F39-2</strain>
    </source>
</reference>
<dbReference type="AlphaFoldDB" id="A0A7L5DZ51"/>